<protein>
    <submittedName>
        <fullName evidence="2">Uncharacterized protein</fullName>
    </submittedName>
</protein>
<comment type="caution">
    <text evidence="2">The sequence shown here is derived from an EMBL/GenBank/DDBJ whole genome shotgun (WGS) entry which is preliminary data.</text>
</comment>
<reference evidence="2 3" key="1">
    <citation type="submission" date="2024-03" db="EMBL/GenBank/DDBJ databases">
        <authorList>
            <person name="Jo J.-H."/>
        </authorList>
    </citation>
    <scope>NUCLEOTIDE SEQUENCE [LARGE SCALE GENOMIC DNA]</scope>
    <source>
        <strain evidence="2 3">PS1R-30</strain>
    </source>
</reference>
<keyword evidence="3" id="KW-1185">Reference proteome</keyword>
<proteinExistence type="predicted"/>
<feature type="transmembrane region" description="Helical" evidence="1">
    <location>
        <begin position="12"/>
        <end position="32"/>
    </location>
</feature>
<keyword evidence="1" id="KW-0472">Membrane</keyword>
<feature type="transmembrane region" description="Helical" evidence="1">
    <location>
        <begin position="44"/>
        <end position="63"/>
    </location>
</feature>
<name>A0ABU8RYE0_9SPHN</name>
<dbReference type="EMBL" id="JBBHJZ010000003">
    <property type="protein sequence ID" value="MEJ5978104.1"/>
    <property type="molecule type" value="Genomic_DNA"/>
</dbReference>
<organism evidence="2 3">
    <name type="scientific">Novosphingobium anseongense</name>
    <dbReference type="NCBI Taxonomy" id="3133436"/>
    <lineage>
        <taxon>Bacteria</taxon>
        <taxon>Pseudomonadati</taxon>
        <taxon>Pseudomonadota</taxon>
        <taxon>Alphaproteobacteria</taxon>
        <taxon>Sphingomonadales</taxon>
        <taxon>Sphingomonadaceae</taxon>
        <taxon>Novosphingobium</taxon>
    </lineage>
</organism>
<feature type="transmembrane region" description="Helical" evidence="1">
    <location>
        <begin position="70"/>
        <end position="90"/>
    </location>
</feature>
<keyword evidence="1" id="KW-0812">Transmembrane</keyword>
<keyword evidence="1" id="KW-1133">Transmembrane helix</keyword>
<evidence type="ECO:0000313" key="2">
    <source>
        <dbReference type="EMBL" id="MEJ5978104.1"/>
    </source>
</evidence>
<dbReference type="Proteomes" id="UP001361239">
    <property type="component" value="Unassembled WGS sequence"/>
</dbReference>
<evidence type="ECO:0000256" key="1">
    <source>
        <dbReference type="SAM" id="Phobius"/>
    </source>
</evidence>
<dbReference type="RefSeq" id="WP_339588045.1">
    <property type="nucleotide sequence ID" value="NZ_JBBHJZ010000003.1"/>
</dbReference>
<gene>
    <name evidence="2" type="ORF">WG901_15740</name>
</gene>
<accession>A0ABU8RYE0</accession>
<sequence length="106" mass="11101">MSARARKWIRVGFAGPGAFIIALVIMAGMALWLPQGAAQIDNLVLPLILFPLIWAALFFHACLDGKLVRVAVVALGLCVVHAGLVANKFMSKPAAASPAAAHEAKS</sequence>
<evidence type="ECO:0000313" key="3">
    <source>
        <dbReference type="Proteomes" id="UP001361239"/>
    </source>
</evidence>